<proteinExistence type="predicted"/>
<accession>A0AAF1BHF7</accession>
<protein>
    <submittedName>
        <fullName evidence="1">Uncharacterized protein</fullName>
    </submittedName>
</protein>
<dbReference type="AlphaFoldDB" id="A0AAF1BHF7"/>
<dbReference type="RefSeq" id="XP_062623537.1">
    <property type="nucleotide sequence ID" value="XM_062767553.1"/>
</dbReference>
<dbReference type="GeneID" id="87804342"/>
<reference evidence="1" key="1">
    <citation type="submission" date="2023-10" db="EMBL/GenBank/DDBJ databases">
        <authorList>
            <person name="Noh H."/>
        </authorList>
    </citation>
    <scope>NUCLEOTIDE SEQUENCE</scope>
    <source>
        <strain evidence="1">DUCC4014</strain>
    </source>
</reference>
<sequence>MVQLDLARIEGFHAISFHPNTVPKVPPLKTVSDAQIYLSMPAAREDRRYAYAIIAAFVEPKVGLAAIGRKGTKAEVGRQLESLEVQFPHFAPQFTSVRKFFKLPPTSVIFPPPPIERATSSGTAAGVIREEGHDAGLPAYAAIDPEGRPPSFCSTREY</sequence>
<organism evidence="1 2">
    <name type="scientific">Vanrija pseudolonga</name>
    <dbReference type="NCBI Taxonomy" id="143232"/>
    <lineage>
        <taxon>Eukaryota</taxon>
        <taxon>Fungi</taxon>
        <taxon>Dikarya</taxon>
        <taxon>Basidiomycota</taxon>
        <taxon>Agaricomycotina</taxon>
        <taxon>Tremellomycetes</taxon>
        <taxon>Trichosporonales</taxon>
        <taxon>Trichosporonaceae</taxon>
        <taxon>Vanrija</taxon>
    </lineage>
</organism>
<dbReference type="Proteomes" id="UP000827549">
    <property type="component" value="Chromosome 1"/>
</dbReference>
<dbReference type="EMBL" id="CP086714">
    <property type="protein sequence ID" value="WOO77505.1"/>
    <property type="molecule type" value="Genomic_DNA"/>
</dbReference>
<gene>
    <name evidence="1" type="ORF">LOC62_01G001084</name>
</gene>
<name>A0AAF1BHF7_9TREE</name>
<evidence type="ECO:0000313" key="2">
    <source>
        <dbReference type="Proteomes" id="UP000827549"/>
    </source>
</evidence>
<keyword evidence="2" id="KW-1185">Reference proteome</keyword>
<evidence type="ECO:0000313" key="1">
    <source>
        <dbReference type="EMBL" id="WOO77505.1"/>
    </source>
</evidence>